<keyword evidence="14" id="KW-1185">Reference proteome</keyword>
<evidence type="ECO:0000256" key="6">
    <source>
        <dbReference type="ARBA" id="ARBA00022692"/>
    </source>
</evidence>
<dbReference type="Gene3D" id="3.30.460.20">
    <property type="entry name" value="CorA soluble domain-like"/>
    <property type="match status" value="1"/>
</dbReference>
<feature type="transmembrane region" description="Helical" evidence="12">
    <location>
        <begin position="295"/>
        <end position="317"/>
    </location>
</feature>
<feature type="transmembrane region" description="Helical" evidence="12">
    <location>
        <begin position="262"/>
        <end position="283"/>
    </location>
</feature>
<evidence type="ECO:0000256" key="1">
    <source>
        <dbReference type="ARBA" id="ARBA00004651"/>
    </source>
</evidence>
<keyword evidence="10 12" id="KW-0472">Membrane</keyword>
<keyword evidence="6 12" id="KW-0812">Transmembrane</keyword>
<evidence type="ECO:0000256" key="10">
    <source>
        <dbReference type="ARBA" id="ARBA00023136"/>
    </source>
</evidence>
<evidence type="ECO:0000256" key="5">
    <source>
        <dbReference type="ARBA" id="ARBA00022519"/>
    </source>
</evidence>
<gene>
    <name evidence="13" type="ORF">EH32_03005</name>
</gene>
<evidence type="ECO:0000256" key="3">
    <source>
        <dbReference type="ARBA" id="ARBA00022448"/>
    </source>
</evidence>
<dbReference type="GO" id="GO:0005886">
    <property type="term" value="C:plasma membrane"/>
    <property type="evidence" value="ECO:0007669"/>
    <property type="project" value="UniProtKB-SubCell"/>
</dbReference>
<evidence type="ECO:0000256" key="9">
    <source>
        <dbReference type="ARBA" id="ARBA00023065"/>
    </source>
</evidence>
<evidence type="ECO:0000313" key="14">
    <source>
        <dbReference type="Proteomes" id="UP000027866"/>
    </source>
</evidence>
<proteinExistence type="inferred from homology"/>
<dbReference type="InterPro" id="IPR002523">
    <property type="entry name" value="MgTranspt_CorA/ZnTranspt_ZntB"/>
</dbReference>
<keyword evidence="11" id="KW-0175">Coiled coil</keyword>
<dbReference type="AlphaFoldDB" id="A0A074MDP6"/>
<sequence>MTAPDPMPTMRAFVLSDGSPRELAPSEIAEYRGSDFVWLHVDGAGNAGRNDLPPFVPDLAAGALLASETRPRCEGMEGGALINLRGTGVRVTTDSDRLVSVRVWVEAKRVTSVTRHPLAALDQVETQMRAGRFTDGGDFVAALAQAISAELDPEVADLGDALDLCESEIDDADLYELRRRITELRSQAIALRRFVAPDRDAMQAMARLEYDWISEEDRLHLRDAADRFARMAEELEAVRERAALLHEQLTDLRAELVDRRSLAIAVVAFIFLPLTFVTGLLGMNVEGIPFAGRGWAFWGVVAFCGAIALAVAGWFAIRHWLDD</sequence>
<dbReference type="GO" id="GO:0050897">
    <property type="term" value="F:cobalt ion binding"/>
    <property type="evidence" value="ECO:0007669"/>
    <property type="project" value="TreeGrafter"/>
</dbReference>
<keyword evidence="5" id="KW-0997">Cell inner membrane</keyword>
<comment type="caution">
    <text evidence="13">The sequence shown here is derived from an EMBL/GenBank/DDBJ whole genome shotgun (WGS) entry which is preliminary data.</text>
</comment>
<reference evidence="13 14" key="1">
    <citation type="submission" date="2014-04" db="EMBL/GenBank/DDBJ databases">
        <title>A comprehensive comparison of genomes of Erythrobacter spp. Strains.</title>
        <authorList>
            <person name="Zheng Q."/>
        </authorList>
    </citation>
    <scope>NUCLEOTIDE SEQUENCE [LARGE SCALE GENOMIC DNA]</scope>
    <source>
        <strain evidence="13 14">DSM 8509</strain>
    </source>
</reference>
<keyword evidence="8 12" id="KW-1133">Transmembrane helix</keyword>
<evidence type="ECO:0000256" key="7">
    <source>
        <dbReference type="ARBA" id="ARBA00022833"/>
    </source>
</evidence>
<comment type="similarity">
    <text evidence="2">Belongs to the CorA metal ion transporter (MIT) (TC 1.A.35) family.</text>
</comment>
<evidence type="ECO:0000256" key="12">
    <source>
        <dbReference type="SAM" id="Phobius"/>
    </source>
</evidence>
<name>A0A074MDP6_9SPHN</name>
<evidence type="ECO:0000256" key="2">
    <source>
        <dbReference type="ARBA" id="ARBA00009765"/>
    </source>
</evidence>
<dbReference type="InterPro" id="IPR045861">
    <property type="entry name" value="CorA_cytoplasmic_dom"/>
</dbReference>
<evidence type="ECO:0000256" key="11">
    <source>
        <dbReference type="SAM" id="Coils"/>
    </source>
</evidence>
<dbReference type="SUPFAM" id="SSF143865">
    <property type="entry name" value="CorA soluble domain-like"/>
    <property type="match status" value="1"/>
</dbReference>
<evidence type="ECO:0000256" key="8">
    <source>
        <dbReference type="ARBA" id="ARBA00022989"/>
    </source>
</evidence>
<keyword evidence="7" id="KW-0862">Zinc</keyword>
<dbReference type="RefSeq" id="WP_081845770.1">
    <property type="nucleotide sequence ID" value="NZ_CP017057.1"/>
</dbReference>
<dbReference type="SUPFAM" id="SSF144083">
    <property type="entry name" value="Magnesium transport protein CorA, transmembrane region"/>
    <property type="match status" value="1"/>
</dbReference>
<keyword evidence="3" id="KW-0813">Transport</keyword>
<protein>
    <submittedName>
        <fullName evidence="13">Magnesium transporter CorA</fullName>
    </submittedName>
</protein>
<dbReference type="Proteomes" id="UP000027866">
    <property type="component" value="Unassembled WGS sequence"/>
</dbReference>
<organism evidence="13 14">
    <name type="scientific">Erythrobacter litoralis</name>
    <dbReference type="NCBI Taxonomy" id="39960"/>
    <lineage>
        <taxon>Bacteria</taxon>
        <taxon>Pseudomonadati</taxon>
        <taxon>Pseudomonadota</taxon>
        <taxon>Alphaproteobacteria</taxon>
        <taxon>Sphingomonadales</taxon>
        <taxon>Erythrobacteraceae</taxon>
        <taxon>Erythrobacter/Porphyrobacter group</taxon>
        <taxon>Erythrobacter</taxon>
    </lineage>
</organism>
<evidence type="ECO:0000256" key="4">
    <source>
        <dbReference type="ARBA" id="ARBA00022475"/>
    </source>
</evidence>
<keyword evidence="9" id="KW-0406">Ion transport</keyword>
<keyword evidence="4" id="KW-1003">Cell membrane</keyword>
<dbReference type="GO" id="GO:0015095">
    <property type="term" value="F:magnesium ion transmembrane transporter activity"/>
    <property type="evidence" value="ECO:0007669"/>
    <property type="project" value="TreeGrafter"/>
</dbReference>
<comment type="subcellular location">
    <subcellularLocation>
        <location evidence="1">Cell membrane</location>
        <topology evidence="1">Multi-pass membrane protein</topology>
    </subcellularLocation>
</comment>
<dbReference type="GO" id="GO:0000287">
    <property type="term" value="F:magnesium ion binding"/>
    <property type="evidence" value="ECO:0007669"/>
    <property type="project" value="TreeGrafter"/>
</dbReference>
<dbReference type="InterPro" id="IPR045863">
    <property type="entry name" value="CorA_TM1_TM2"/>
</dbReference>
<dbReference type="PANTHER" id="PTHR46494">
    <property type="entry name" value="CORA FAMILY METAL ION TRANSPORTER (EUROFUNG)"/>
    <property type="match status" value="1"/>
</dbReference>
<dbReference type="EMBL" id="JMIX01000013">
    <property type="protein sequence ID" value="KEO89973.1"/>
    <property type="molecule type" value="Genomic_DNA"/>
</dbReference>
<feature type="coiled-coil region" evidence="11">
    <location>
        <begin position="221"/>
        <end position="255"/>
    </location>
</feature>
<dbReference type="PANTHER" id="PTHR46494:SF3">
    <property type="entry name" value="ZINC TRANSPORT PROTEIN ZNTB"/>
    <property type="match status" value="1"/>
</dbReference>
<accession>A0A074MDP6</accession>
<dbReference type="GO" id="GO:0015087">
    <property type="term" value="F:cobalt ion transmembrane transporter activity"/>
    <property type="evidence" value="ECO:0007669"/>
    <property type="project" value="TreeGrafter"/>
</dbReference>
<dbReference type="Pfam" id="PF01544">
    <property type="entry name" value="CorA"/>
    <property type="match status" value="1"/>
</dbReference>
<evidence type="ECO:0000313" key="13">
    <source>
        <dbReference type="EMBL" id="KEO89973.1"/>
    </source>
</evidence>
<dbReference type="Gene3D" id="1.20.58.340">
    <property type="entry name" value="Magnesium transport protein CorA, transmembrane region"/>
    <property type="match status" value="2"/>
</dbReference>